<evidence type="ECO:0000313" key="2">
    <source>
        <dbReference type="EMBL" id="AKG44562.1"/>
    </source>
</evidence>
<evidence type="ECO:0000256" key="1">
    <source>
        <dbReference type="ARBA" id="ARBA00009981"/>
    </source>
</evidence>
<dbReference type="PATRIC" id="fig|408015.6.peg.3219"/>
<sequence>MTQLGPWAAIDVEDARDQLPELLQRVADGAFGDDGVALTRDGRILAVLVDPEKIEDIREERSLLQSELDRVRGVDNAVSMKQLIAELGAA</sequence>
<proteinExistence type="inferred from homology"/>
<keyword evidence="3" id="KW-1185">Reference proteome</keyword>
<dbReference type="InterPro" id="IPR036165">
    <property type="entry name" value="YefM-like_sf"/>
</dbReference>
<dbReference type="SUPFAM" id="SSF143120">
    <property type="entry name" value="YefM-like"/>
    <property type="match status" value="1"/>
</dbReference>
<evidence type="ECO:0000313" key="3">
    <source>
        <dbReference type="Proteomes" id="UP000034034"/>
    </source>
</evidence>
<name>A0A0F7FVS0_9ACTN</name>
<dbReference type="EMBL" id="CP009922">
    <property type="protein sequence ID" value="AKG44562.1"/>
    <property type="molecule type" value="Genomic_DNA"/>
</dbReference>
<protein>
    <recommendedName>
        <fullName evidence="4">Antitoxin</fullName>
    </recommendedName>
</protein>
<reference evidence="2" key="1">
    <citation type="submission" date="2019-08" db="EMBL/GenBank/DDBJ databases">
        <title>Complete genome sequence of a mangrove-derived Streptomyces xiamenensis.</title>
        <authorList>
            <person name="Xu J."/>
        </authorList>
    </citation>
    <scope>NUCLEOTIDE SEQUENCE</scope>
    <source>
        <strain evidence="2">318</strain>
    </source>
</reference>
<organism evidence="2 3">
    <name type="scientific">Streptomyces xiamenensis</name>
    <dbReference type="NCBI Taxonomy" id="408015"/>
    <lineage>
        <taxon>Bacteria</taxon>
        <taxon>Bacillati</taxon>
        <taxon>Actinomycetota</taxon>
        <taxon>Actinomycetes</taxon>
        <taxon>Kitasatosporales</taxon>
        <taxon>Streptomycetaceae</taxon>
        <taxon>Streptomyces</taxon>
    </lineage>
</organism>
<dbReference type="Proteomes" id="UP000034034">
    <property type="component" value="Chromosome"/>
</dbReference>
<accession>A0A0F7FVS0</accession>
<evidence type="ECO:0008006" key="4">
    <source>
        <dbReference type="Google" id="ProtNLM"/>
    </source>
</evidence>
<dbReference type="HOGENOM" id="CLU_2439637_0_0_11"/>
<comment type="similarity">
    <text evidence="1">Belongs to the phD/YefM antitoxin family.</text>
</comment>
<gene>
    <name evidence="2" type="ORF">SXIM_31780</name>
</gene>
<dbReference type="KEGG" id="sxi:SXIM_31780"/>
<dbReference type="AlphaFoldDB" id="A0A0F7FVS0"/>
<dbReference type="STRING" id="408015.SXIM_31780"/>